<dbReference type="AlphaFoldDB" id="A0A2U3QID5"/>
<proteinExistence type="predicted"/>
<accession>A0A2U3QID5</accession>
<sequence>MDIYGHLFDDQEFNRKKVELLESVRKPLEKTSELQYAAL</sequence>
<name>A0A2U3QID5_9BACT</name>
<organism evidence="1 2">
    <name type="scientific">Candidatus Sulfobium mesophilum</name>
    <dbReference type="NCBI Taxonomy" id="2016548"/>
    <lineage>
        <taxon>Bacteria</taxon>
        <taxon>Pseudomonadati</taxon>
        <taxon>Nitrospirota</taxon>
        <taxon>Nitrospiria</taxon>
        <taxon>Nitrospirales</taxon>
        <taxon>Nitrospiraceae</taxon>
        <taxon>Candidatus Sulfobium</taxon>
    </lineage>
</organism>
<dbReference type="EMBL" id="OUUY01000091">
    <property type="protein sequence ID" value="SPQ01129.1"/>
    <property type="molecule type" value="Genomic_DNA"/>
</dbReference>
<keyword evidence="2" id="KW-1185">Reference proteome</keyword>
<protein>
    <submittedName>
        <fullName evidence="1">Uncharacterized protein</fullName>
    </submittedName>
</protein>
<reference evidence="2" key="1">
    <citation type="submission" date="2018-03" db="EMBL/GenBank/DDBJ databases">
        <authorList>
            <person name="Zecchin S."/>
        </authorList>
    </citation>
    <scope>NUCLEOTIDE SEQUENCE [LARGE SCALE GENOMIC DNA]</scope>
</reference>
<evidence type="ECO:0000313" key="2">
    <source>
        <dbReference type="Proteomes" id="UP000245125"/>
    </source>
</evidence>
<gene>
    <name evidence="1" type="ORF">NBG4_440001</name>
</gene>
<evidence type="ECO:0000313" key="1">
    <source>
        <dbReference type="EMBL" id="SPQ01129.1"/>
    </source>
</evidence>
<dbReference type="Proteomes" id="UP000245125">
    <property type="component" value="Unassembled WGS sequence"/>
</dbReference>